<dbReference type="SUPFAM" id="SSF48452">
    <property type="entry name" value="TPR-like"/>
    <property type="match status" value="1"/>
</dbReference>
<dbReference type="EMBL" id="CABFNS010000720">
    <property type="protein sequence ID" value="VUC24492.1"/>
    <property type="molecule type" value="Genomic_DNA"/>
</dbReference>
<name>A0ABY6U2L0_BIOOC</name>
<keyword evidence="4" id="KW-1185">Reference proteome</keyword>
<dbReference type="PANTHER" id="PTHR10098:SF111">
    <property type="entry name" value="CHAT DOMAIN-CONTAINING PROTEIN"/>
    <property type="match status" value="1"/>
</dbReference>
<dbReference type="InterPro" id="IPR011990">
    <property type="entry name" value="TPR-like_helical_dom_sf"/>
</dbReference>
<dbReference type="SUPFAM" id="SSF81901">
    <property type="entry name" value="HCP-like"/>
    <property type="match status" value="2"/>
</dbReference>
<organism evidence="3 4">
    <name type="scientific">Bionectria ochroleuca</name>
    <name type="common">Gliocladium roseum</name>
    <dbReference type="NCBI Taxonomy" id="29856"/>
    <lineage>
        <taxon>Eukaryota</taxon>
        <taxon>Fungi</taxon>
        <taxon>Dikarya</taxon>
        <taxon>Ascomycota</taxon>
        <taxon>Pezizomycotina</taxon>
        <taxon>Sordariomycetes</taxon>
        <taxon>Hypocreomycetidae</taxon>
        <taxon>Hypocreales</taxon>
        <taxon>Bionectriaceae</taxon>
        <taxon>Clonostachys</taxon>
    </lineage>
</organism>
<dbReference type="PROSITE" id="PS50005">
    <property type="entry name" value="TPR"/>
    <property type="match status" value="1"/>
</dbReference>
<evidence type="ECO:0000313" key="4">
    <source>
        <dbReference type="Proteomes" id="UP000766486"/>
    </source>
</evidence>
<dbReference type="InterPro" id="IPR024983">
    <property type="entry name" value="CHAT_dom"/>
</dbReference>
<keyword evidence="1" id="KW-0802">TPR repeat</keyword>
<dbReference type="Gene3D" id="1.25.40.10">
    <property type="entry name" value="Tetratricopeptide repeat domain"/>
    <property type="match status" value="4"/>
</dbReference>
<evidence type="ECO:0000256" key="1">
    <source>
        <dbReference type="PROSITE-ProRule" id="PRU00339"/>
    </source>
</evidence>
<sequence length="1372" mass="154200">MPDLDAAIQQFELAVALETDDIDGGAQRSFDAGMRHLIDYQQSGAMKSSSIASHNLEGVIELAAADHRDQDERHYKLGVSYLIRYCEREVTADLGAAIQQLREAVDLTSQDDFHLPQRLYTLGIGYLENYRRSGATNDLDNAARSFERAVLSTPHDCQKRAQRVHTLSLTHSANCSDSTNLTDLSTAIRTLQEKVEAAPRNDSAMAENLYCLGELHYAKYAHTEEIADVDMAIELLEEAIDLTSDNHADLCDRYEKLAWAYSAKYRKTRIIEDLKAADRQFKKAHDYSSGISVRNLLRLVEPNYETQTTLAPVVTDSGKEPRKLPKSLELISTQQPDQVEELYLLGIDHLERYEATQSVEDLETGTAYLQSAIDRTPEGDPSRGERLYQLGEGLHAKYVITQDMEDLETAIQMFKNSLDLALPDDTSLSDRHDSLGTAFYHRYQALESEPDLGFAIQQFEKALDLTPKNHADQGNRLIALGTVYYARFSNTEDVADLDLSIDSFQKATDCALEDEKKQAELASNFGFAHFAKFTLTKSNAHLERVIQLFEEALDLEFDFDIVFNLGSAYREKYMRTGDKNHLDSAIEFYEEAIESMPEDHPDQAERLGNLGYGYLYRYYITGAIEDFEACFKKYQEALSAAPEEKSAQATVFYQLGFAYSAKFGRLGDNADLELAIDYCQKSVGLTPYDHPEMPSRLDVLGFNLLLKYKSTQCMNDLDSAVTQIQKAIDLVIDDTYDPGEPFQTLGLAYEYRYLKSTDMAHLESSIQYHEEAVNRTPETHPSRGQRLCMLGRQHLHKYSDTESEESLNASMDILEDILRQDQSTPEDRAFAGQHIYPLYACDEDWPAAYKAVSAVVSAIPLLSPHSLQNIDRQDVSSGFVGLASDAASICLRAGQSPYDAIRLLELGRGVIPGSSNELRADISNLQQKHPVLAEEYLQLRQQLDTPKGFRQPNHRHKIAELLQDFTETIREMPGFNRFLLEPTEDELKSAAARGPIIIVNVSQYGCDALIIECAKIRALRLPLLTIEEVRNREATIASRGSVNSELLEWLWEAVAGPVFNTIGLTEARSADWPHVYWIPTGPLTKFPIHAAGIYYDDSQDTVLDRVISSYNFSVKMLLFNRQHFAEHQPSLTSGEILLVGMDKTPGHSNLLFASQEIRELSQLCDSSNLQVCKPKRCREDVLSSLATCKIFHFAGHGQSDSKDPWNSSLLLDDGPITVANLAEMNLHKNNPFLAYLSACGTGQVKHGELIDEGLHLINACQLAGFRHVIGTLWEVNDESCVDAAIFVYEWMLARGVSDESVSEGLHNSSRKLRSKWVSDNSMRSAKRRKRLSVGETAIEQQPGQSDFMRAPRDAEGCDEKPLYWVPYVHFGI</sequence>
<evidence type="ECO:0000313" key="3">
    <source>
        <dbReference type="EMBL" id="VUC24492.1"/>
    </source>
</evidence>
<dbReference type="Pfam" id="PF12770">
    <property type="entry name" value="CHAT"/>
    <property type="match status" value="1"/>
</dbReference>
<protein>
    <recommendedName>
        <fullName evidence="2">CHAT domain-containing protein</fullName>
    </recommendedName>
</protein>
<feature type="domain" description="CHAT" evidence="2">
    <location>
        <begin position="1045"/>
        <end position="1371"/>
    </location>
</feature>
<evidence type="ECO:0000259" key="2">
    <source>
        <dbReference type="Pfam" id="PF12770"/>
    </source>
</evidence>
<accession>A0ABY6U2L0</accession>
<reference evidence="3 4" key="1">
    <citation type="submission" date="2019-06" db="EMBL/GenBank/DDBJ databases">
        <authorList>
            <person name="Broberg M."/>
        </authorList>
    </citation>
    <scope>NUCLEOTIDE SEQUENCE [LARGE SCALE GENOMIC DNA]</scope>
</reference>
<dbReference type="PANTHER" id="PTHR10098">
    <property type="entry name" value="RAPSYN-RELATED"/>
    <property type="match status" value="1"/>
</dbReference>
<dbReference type="InterPro" id="IPR019734">
    <property type="entry name" value="TPR_rpt"/>
</dbReference>
<proteinExistence type="predicted"/>
<dbReference type="Proteomes" id="UP000766486">
    <property type="component" value="Unassembled WGS sequence"/>
</dbReference>
<gene>
    <name evidence="3" type="ORF">CLO192961_LOCUS143148</name>
</gene>
<feature type="repeat" description="TPR" evidence="1">
    <location>
        <begin position="436"/>
        <end position="469"/>
    </location>
</feature>
<comment type="caution">
    <text evidence="3">The sequence shown here is derived from an EMBL/GenBank/DDBJ whole genome shotgun (WGS) entry which is preliminary data.</text>
</comment>